<dbReference type="VEuPathDB" id="FungiDB:PV10_07674"/>
<proteinExistence type="predicted"/>
<evidence type="ECO:0000313" key="4">
    <source>
        <dbReference type="Proteomes" id="UP000054302"/>
    </source>
</evidence>
<keyword evidence="2" id="KW-0812">Transmembrane</keyword>
<dbReference type="GeneID" id="27325519"/>
<sequence length="225" mass="24755">MGTDYAGLVGIILAALSLCAIFGYIIYRVHTYSGTGERAKVEQMCHKSWYPDVERQEKPRGRSPPPVSPRQKAELTRQPHKLYHPRTGFGADRGFQLSSQWQGSSSGGTERGRSPPAVPLPQPLLIKNRSNDRGPALRATQRNFSRGPYAALDKTGLKEVAPAPPPKDKPTSPQDDLGEINPYKIKESVSLVSLSTYVSRPQHVSNDDILFAPRTSPKAAGKNWI</sequence>
<feature type="compositionally biased region" description="Low complexity" evidence="1">
    <location>
        <begin position="96"/>
        <end position="108"/>
    </location>
</feature>
<feature type="transmembrane region" description="Helical" evidence="2">
    <location>
        <begin position="6"/>
        <end position="27"/>
    </location>
</feature>
<keyword evidence="2" id="KW-1133">Transmembrane helix</keyword>
<gene>
    <name evidence="3" type="ORF">PV10_07674</name>
</gene>
<dbReference type="AlphaFoldDB" id="A0A0D1ZU89"/>
<organism evidence="3 4">
    <name type="scientific">Exophiala mesophila</name>
    <name type="common">Black yeast-like fungus</name>
    <dbReference type="NCBI Taxonomy" id="212818"/>
    <lineage>
        <taxon>Eukaryota</taxon>
        <taxon>Fungi</taxon>
        <taxon>Dikarya</taxon>
        <taxon>Ascomycota</taxon>
        <taxon>Pezizomycotina</taxon>
        <taxon>Eurotiomycetes</taxon>
        <taxon>Chaetothyriomycetidae</taxon>
        <taxon>Chaetothyriales</taxon>
        <taxon>Herpotrichiellaceae</taxon>
        <taxon>Exophiala</taxon>
    </lineage>
</organism>
<evidence type="ECO:0000313" key="3">
    <source>
        <dbReference type="EMBL" id="KIV90363.1"/>
    </source>
</evidence>
<keyword evidence="4" id="KW-1185">Reference proteome</keyword>
<dbReference type="RefSeq" id="XP_016221937.1">
    <property type="nucleotide sequence ID" value="XM_016372605.1"/>
</dbReference>
<keyword evidence="2" id="KW-0472">Membrane</keyword>
<name>A0A0D1ZU89_EXOME</name>
<dbReference type="EMBL" id="KN847524">
    <property type="protein sequence ID" value="KIV90363.1"/>
    <property type="molecule type" value="Genomic_DNA"/>
</dbReference>
<evidence type="ECO:0000256" key="1">
    <source>
        <dbReference type="SAM" id="MobiDB-lite"/>
    </source>
</evidence>
<evidence type="ECO:0000256" key="2">
    <source>
        <dbReference type="SAM" id="Phobius"/>
    </source>
</evidence>
<dbReference type="HOGENOM" id="CLU_1229945_0_0_1"/>
<feature type="region of interest" description="Disordered" evidence="1">
    <location>
        <begin position="52"/>
        <end position="181"/>
    </location>
</feature>
<dbReference type="Proteomes" id="UP000054302">
    <property type="component" value="Unassembled WGS sequence"/>
</dbReference>
<reference evidence="3 4" key="1">
    <citation type="submission" date="2015-01" db="EMBL/GenBank/DDBJ databases">
        <title>The Genome Sequence of Exophiala mesophila CBS40295.</title>
        <authorList>
            <consortium name="The Broad Institute Genomics Platform"/>
            <person name="Cuomo C."/>
            <person name="de Hoog S."/>
            <person name="Gorbushina A."/>
            <person name="Stielow B."/>
            <person name="Teixiera M."/>
            <person name="Abouelleil A."/>
            <person name="Chapman S.B."/>
            <person name="Priest M."/>
            <person name="Young S.K."/>
            <person name="Wortman J."/>
            <person name="Nusbaum C."/>
            <person name="Birren B."/>
        </authorList>
    </citation>
    <scope>NUCLEOTIDE SEQUENCE [LARGE SCALE GENOMIC DNA]</scope>
    <source>
        <strain evidence="3 4">CBS 40295</strain>
    </source>
</reference>
<accession>A0A0D1ZU89</accession>
<protein>
    <submittedName>
        <fullName evidence="3">Uncharacterized protein</fullName>
    </submittedName>
</protein>
<dbReference type="OrthoDB" id="10321165at2759"/>